<evidence type="ECO:0000259" key="2">
    <source>
        <dbReference type="PROSITE" id="PS50853"/>
    </source>
</evidence>
<proteinExistence type="predicted"/>
<dbReference type="InterPro" id="IPR026906">
    <property type="entry name" value="LRR_5"/>
</dbReference>
<dbReference type="Pfam" id="PF00041">
    <property type="entry name" value="fn3"/>
    <property type="match status" value="1"/>
</dbReference>
<dbReference type="RefSeq" id="WP_148567358.1">
    <property type="nucleotide sequence ID" value="NZ_RXYA01000009.1"/>
</dbReference>
<dbReference type="Gene3D" id="2.60.40.10">
    <property type="entry name" value="Immunoglobulins"/>
    <property type="match status" value="1"/>
</dbReference>
<dbReference type="InterPro" id="IPR008964">
    <property type="entry name" value="Invasin/intimin_cell_adhesion"/>
</dbReference>
<dbReference type="InterPro" id="IPR032675">
    <property type="entry name" value="LRR_dom_sf"/>
</dbReference>
<dbReference type="AlphaFoldDB" id="A0A923KS09"/>
<keyword evidence="4" id="KW-1185">Reference proteome</keyword>
<feature type="chain" id="PRO_5037540780" evidence="1">
    <location>
        <begin position="23"/>
        <end position="1186"/>
    </location>
</feature>
<dbReference type="Pfam" id="PF13306">
    <property type="entry name" value="LRR_5"/>
    <property type="match status" value="2"/>
</dbReference>
<sequence length="1186" mass="122365">MKRIVFCLFMLGCLFPFQSVFAADTQDPTSFTVLSRGHIQDVGDFPTDGSWVSSPNRIGTVGESKRIEGFEIKPGDTLPEGIQIRYNVHVQNIGWLYDENDFTTWAKDGDYAGTRGKGLRIEAIKIVLTDAAGKEISGYHIKYRGHVQNVGDTPADSSQWIQDGNQLGTVGSSLRLEALTLEITKDAVQGKSYDTAGNYGPASGTETVTGDATIAADGVILQNLVIDGNLTISEAVGSGTVTLNNVTVKGDTFVRGGGVNSIKINGGEYSRIVMQKTASGAVRIVAIDVKGLPFFVSEAAAGETIILEGAFDSVTVNAPNMTVTTQGDTTTIGKMTVGTEAAGSAITLNAGTTVTDLVLDAKTAVKGQGAVAKAEVKADGVTFEQAPTQQTIAPEVTVPPVVTPAVSPVTPPTPGGGGGYTPPAAISVTGVSLDQTTLALIVGDSGKLTATVAPANAANQAVTWSSDKTAVATVDSAGNVKAVAAGTAVITVTTNDGSKTAASTITVTTIPVIGVSLDADASVGLNKTTTLTATVAPANATNKNLTWSTSDAEVATVDASGKVTGVKEGTATITGTTDDGKFTDQCEVTVTYSFNVNIGTDGNGTITGMNGYASSIEIPAVIDGVPITAIGDNAFDETGLTDLTVPNTVTSIGQSAFANCKYLTTIGLPTGLASLSEKMFKNCTSLTTITLPASVKSIGANAFYNCQKLTGIVIPEGVTAIPEGTFDSCWALASVTLPSHLTTIDTNGFKTCKALKTLTLPASLAKIGQEAFSGAGTVDDTQGINSTLVMTFEGNAPTLFAGTGTGSFFATGTTFQYYAGCTGFDVSPWNKAGEDKLKMLDVRTITSLTIKGVTIPFNGVQPVDVITADPQYTGTVIWHKLNDAAEFKDQFDGTKDYTAAITLKPANGYTATGVSFTVEGASATSPATINPDGTVTITAAFPVLEQFNIDAATGVITAYSGPGGNVTIPDQVTPVTGIGSYVFEGNDTLTGITLPATVTSIGKAAFYNCTALTTVTIPAGVESIGAAAFKIDTGTLPTARAFTFRGNAPTAIANDAIPVSDATATPATTTTIRYYSDKTGFEAAKWSGYTMSPILAAPTVQVASQDTNTLNWSPVEGETGYEVHYDVYYGTATDNITTLKGNTTNTNYKLNDLIPEQTYYFTVTATDSFGSSLPSTSITVKKSTAP</sequence>
<name>A0A923KS09_9FIRM</name>
<dbReference type="SMART" id="SM00728">
    <property type="entry name" value="ChW"/>
    <property type="match status" value="3"/>
</dbReference>
<dbReference type="SMART" id="SM00635">
    <property type="entry name" value="BID_2"/>
    <property type="match status" value="2"/>
</dbReference>
<dbReference type="OrthoDB" id="1195357at2"/>
<feature type="domain" description="Fibronectin type-III" evidence="2">
    <location>
        <begin position="1094"/>
        <end position="1186"/>
    </location>
</feature>
<dbReference type="InterPro" id="IPR003343">
    <property type="entry name" value="Big_2"/>
</dbReference>
<dbReference type="PANTHER" id="PTHR45661">
    <property type="entry name" value="SURFACE ANTIGEN"/>
    <property type="match status" value="1"/>
</dbReference>
<dbReference type="InterPro" id="IPR053139">
    <property type="entry name" value="Surface_bspA-like"/>
</dbReference>
<dbReference type="InterPro" id="IPR003961">
    <property type="entry name" value="FN3_dom"/>
</dbReference>
<dbReference type="Pfam" id="PF02368">
    <property type="entry name" value="Big_2"/>
    <property type="match status" value="2"/>
</dbReference>
<dbReference type="SUPFAM" id="SSF52058">
    <property type="entry name" value="L domain-like"/>
    <property type="match status" value="1"/>
</dbReference>
<dbReference type="Proteomes" id="UP000616595">
    <property type="component" value="Unassembled WGS sequence"/>
</dbReference>
<keyword evidence="1" id="KW-0732">Signal</keyword>
<organism evidence="3 4">
    <name type="scientific">Acetobacterium paludosum</name>
    <dbReference type="NCBI Taxonomy" id="52693"/>
    <lineage>
        <taxon>Bacteria</taxon>
        <taxon>Bacillati</taxon>
        <taxon>Bacillota</taxon>
        <taxon>Clostridia</taxon>
        <taxon>Eubacteriales</taxon>
        <taxon>Eubacteriaceae</taxon>
        <taxon>Acetobacterium</taxon>
    </lineage>
</organism>
<evidence type="ECO:0000313" key="3">
    <source>
        <dbReference type="EMBL" id="MBC3887857.1"/>
    </source>
</evidence>
<evidence type="ECO:0000256" key="1">
    <source>
        <dbReference type="SAM" id="SignalP"/>
    </source>
</evidence>
<dbReference type="Gene3D" id="3.80.10.10">
    <property type="entry name" value="Ribonuclease Inhibitor"/>
    <property type="match status" value="3"/>
</dbReference>
<dbReference type="SUPFAM" id="SSF49265">
    <property type="entry name" value="Fibronectin type III"/>
    <property type="match status" value="1"/>
</dbReference>
<reference evidence="3" key="1">
    <citation type="submission" date="2019-10" db="EMBL/GenBank/DDBJ databases">
        <authorList>
            <person name="Ross D.E."/>
            <person name="Gulliver D."/>
        </authorList>
    </citation>
    <scope>NUCLEOTIDE SEQUENCE</scope>
    <source>
        <strain evidence="3">DER-2019</strain>
    </source>
</reference>
<dbReference type="EMBL" id="WJBD01000005">
    <property type="protein sequence ID" value="MBC3887857.1"/>
    <property type="molecule type" value="Genomic_DNA"/>
</dbReference>
<gene>
    <name evidence="3" type="ORF">GH810_05990</name>
</gene>
<dbReference type="PANTHER" id="PTHR45661:SF3">
    <property type="entry name" value="IG-LIKE DOMAIN-CONTAINING PROTEIN"/>
    <property type="match status" value="1"/>
</dbReference>
<evidence type="ECO:0000313" key="4">
    <source>
        <dbReference type="Proteomes" id="UP000616595"/>
    </source>
</evidence>
<dbReference type="Pfam" id="PF07538">
    <property type="entry name" value="ChW"/>
    <property type="match status" value="3"/>
</dbReference>
<dbReference type="SUPFAM" id="SSF49373">
    <property type="entry name" value="Invasin/intimin cell-adhesion fragments"/>
    <property type="match status" value="2"/>
</dbReference>
<comment type="caution">
    <text evidence="3">The sequence shown here is derived from an EMBL/GenBank/DDBJ whole genome shotgun (WGS) entry which is preliminary data.</text>
</comment>
<dbReference type="SMART" id="SM00060">
    <property type="entry name" value="FN3"/>
    <property type="match status" value="1"/>
</dbReference>
<reference evidence="3" key="2">
    <citation type="submission" date="2020-10" db="EMBL/GenBank/DDBJ databases">
        <title>Comparative genomics of the Acetobacterium genus.</title>
        <authorList>
            <person name="Marshall C."/>
            <person name="May H."/>
            <person name="Norman S."/>
        </authorList>
    </citation>
    <scope>NUCLEOTIDE SEQUENCE</scope>
    <source>
        <strain evidence="3">DER-2019</strain>
    </source>
</reference>
<feature type="signal peptide" evidence="1">
    <location>
        <begin position="1"/>
        <end position="22"/>
    </location>
</feature>
<dbReference type="PROSITE" id="PS50853">
    <property type="entry name" value="FN3"/>
    <property type="match status" value="1"/>
</dbReference>
<dbReference type="InterPro" id="IPR013783">
    <property type="entry name" value="Ig-like_fold"/>
</dbReference>
<accession>A0A923KS09</accession>
<dbReference type="CDD" id="cd00063">
    <property type="entry name" value="FN3"/>
    <property type="match status" value="1"/>
</dbReference>
<dbReference type="InterPro" id="IPR036116">
    <property type="entry name" value="FN3_sf"/>
</dbReference>
<protein>
    <submittedName>
        <fullName evidence="3">Leucine-rich repeat protein</fullName>
    </submittedName>
</protein>
<dbReference type="InterPro" id="IPR006637">
    <property type="entry name" value="ChW"/>
</dbReference>
<dbReference type="Gene3D" id="2.60.40.1080">
    <property type="match status" value="2"/>
</dbReference>